<dbReference type="Proteomes" id="UP000004995">
    <property type="component" value="Unassembled WGS sequence"/>
</dbReference>
<dbReference type="HOGENOM" id="CLU_2692486_0_0_1"/>
<dbReference type="EnsemblPlants" id="KQK87760">
    <property type="protein sequence ID" value="KQK87760"/>
    <property type="gene ID" value="SETIT_038360mg"/>
</dbReference>
<dbReference type="Gramene" id="KQK87760">
    <property type="protein sequence ID" value="KQK87760"/>
    <property type="gene ID" value="SETIT_038360mg"/>
</dbReference>
<proteinExistence type="predicted"/>
<evidence type="ECO:0000313" key="2">
    <source>
        <dbReference type="Proteomes" id="UP000004995"/>
    </source>
</evidence>
<name>K4AHK3_SETIT</name>
<dbReference type="InParanoid" id="K4AHK3"/>
<reference evidence="2" key="1">
    <citation type="journal article" date="2012" name="Nat. Biotechnol.">
        <title>Reference genome sequence of the model plant Setaria.</title>
        <authorList>
            <person name="Bennetzen J.L."/>
            <person name="Schmutz J."/>
            <person name="Wang H."/>
            <person name="Percifield R."/>
            <person name="Hawkins J."/>
            <person name="Pontaroli A.C."/>
            <person name="Estep M."/>
            <person name="Feng L."/>
            <person name="Vaughn J.N."/>
            <person name="Grimwood J."/>
            <person name="Jenkins J."/>
            <person name="Barry K."/>
            <person name="Lindquist E."/>
            <person name="Hellsten U."/>
            <person name="Deshpande S."/>
            <person name="Wang X."/>
            <person name="Wu X."/>
            <person name="Mitros T."/>
            <person name="Triplett J."/>
            <person name="Yang X."/>
            <person name="Ye C.Y."/>
            <person name="Mauro-Herrera M."/>
            <person name="Wang L."/>
            <person name="Li P."/>
            <person name="Sharma M."/>
            <person name="Sharma R."/>
            <person name="Ronald P.C."/>
            <person name="Panaud O."/>
            <person name="Kellogg E.A."/>
            <person name="Brutnell T.P."/>
            <person name="Doust A.N."/>
            <person name="Tuskan G.A."/>
            <person name="Rokhsar D."/>
            <person name="Devos K.M."/>
        </authorList>
    </citation>
    <scope>NUCLEOTIDE SEQUENCE [LARGE SCALE GENOMIC DNA]</scope>
    <source>
        <strain evidence="2">cv. Yugu1</strain>
    </source>
</reference>
<evidence type="ECO:0000313" key="1">
    <source>
        <dbReference type="EnsemblPlants" id="KQK87760"/>
    </source>
</evidence>
<organism evidence="1 2">
    <name type="scientific">Setaria italica</name>
    <name type="common">Foxtail millet</name>
    <name type="synonym">Panicum italicum</name>
    <dbReference type="NCBI Taxonomy" id="4555"/>
    <lineage>
        <taxon>Eukaryota</taxon>
        <taxon>Viridiplantae</taxon>
        <taxon>Streptophyta</taxon>
        <taxon>Embryophyta</taxon>
        <taxon>Tracheophyta</taxon>
        <taxon>Spermatophyta</taxon>
        <taxon>Magnoliopsida</taxon>
        <taxon>Liliopsida</taxon>
        <taxon>Poales</taxon>
        <taxon>Poaceae</taxon>
        <taxon>PACMAD clade</taxon>
        <taxon>Panicoideae</taxon>
        <taxon>Panicodae</taxon>
        <taxon>Paniceae</taxon>
        <taxon>Cenchrinae</taxon>
        <taxon>Setaria</taxon>
    </lineage>
</organism>
<sequence length="74" mass="7863">MDRTSHSPSYSRGAAFLDCTRLARLCRGGMASSVGKKRGVPALGRWLMVVGTVRLAFTWSCSFGSAALCSATFS</sequence>
<accession>K4AHK3</accession>
<protein>
    <submittedName>
        <fullName evidence="1">Uncharacterized protein</fullName>
    </submittedName>
</protein>
<dbReference type="EMBL" id="AGNK02005440">
    <property type="status" value="NOT_ANNOTATED_CDS"/>
    <property type="molecule type" value="Genomic_DNA"/>
</dbReference>
<keyword evidence="2" id="KW-1185">Reference proteome</keyword>
<reference evidence="1" key="2">
    <citation type="submission" date="2018-08" db="UniProtKB">
        <authorList>
            <consortium name="EnsemblPlants"/>
        </authorList>
    </citation>
    <scope>IDENTIFICATION</scope>
    <source>
        <strain evidence="1">Yugu1</strain>
    </source>
</reference>
<dbReference type="AlphaFoldDB" id="K4AHK3"/>